<name>A0A2X4WAA4_LEDLE</name>
<evidence type="ECO:0000313" key="4">
    <source>
        <dbReference type="Proteomes" id="UP000249134"/>
    </source>
</evidence>
<reference evidence="3 4" key="1">
    <citation type="submission" date="2018-06" db="EMBL/GenBank/DDBJ databases">
        <authorList>
            <consortium name="Pathogen Informatics"/>
            <person name="Doyle S."/>
        </authorList>
    </citation>
    <scope>NUCLEOTIDE SEQUENCE [LARGE SCALE GENOMIC DNA]</scope>
    <source>
        <strain evidence="3 4">NCTC4824</strain>
    </source>
</reference>
<dbReference type="CDD" id="cd00118">
    <property type="entry name" value="LysM"/>
    <property type="match status" value="1"/>
</dbReference>
<dbReference type="PROSITE" id="PS51782">
    <property type="entry name" value="LYSM"/>
    <property type="match status" value="1"/>
</dbReference>
<feature type="compositionally biased region" description="Basic and acidic residues" evidence="1">
    <location>
        <begin position="93"/>
        <end position="117"/>
    </location>
</feature>
<protein>
    <submittedName>
        <fullName evidence="3">Spore coat assembly protein SafA</fullName>
    </submittedName>
</protein>
<dbReference type="STRING" id="1348624.GCA_001591545_00646"/>
<dbReference type="KEGG" id="blen:NCTC4824_01561"/>
<accession>A0A2X4WAA4</accession>
<gene>
    <name evidence="3" type="primary">safA</name>
    <name evidence="3" type="ORF">NCTC4824_01561</name>
</gene>
<proteinExistence type="predicted"/>
<dbReference type="SUPFAM" id="SSF54106">
    <property type="entry name" value="LysM domain"/>
    <property type="match status" value="1"/>
</dbReference>
<dbReference type="InterPro" id="IPR018392">
    <property type="entry name" value="LysM"/>
</dbReference>
<dbReference type="AlphaFoldDB" id="A0A2X4WAA4"/>
<evidence type="ECO:0000259" key="2">
    <source>
        <dbReference type="PROSITE" id="PS51782"/>
    </source>
</evidence>
<dbReference type="InterPro" id="IPR036779">
    <property type="entry name" value="LysM_dom_sf"/>
</dbReference>
<evidence type="ECO:0000256" key="1">
    <source>
        <dbReference type="SAM" id="MobiDB-lite"/>
    </source>
</evidence>
<dbReference type="NCBIfam" id="TIGR02899">
    <property type="entry name" value="spore_safA"/>
    <property type="match status" value="1"/>
</dbReference>
<keyword evidence="4" id="KW-1185">Reference proteome</keyword>
<organism evidence="3 4">
    <name type="scientific">Lederbergia lenta</name>
    <name type="common">Bacillus lentus</name>
    <dbReference type="NCBI Taxonomy" id="1467"/>
    <lineage>
        <taxon>Bacteria</taxon>
        <taxon>Bacillati</taxon>
        <taxon>Bacillota</taxon>
        <taxon>Bacilli</taxon>
        <taxon>Bacillales</taxon>
        <taxon>Bacillaceae</taxon>
        <taxon>Lederbergia</taxon>
    </lineage>
</organism>
<feature type="compositionally biased region" description="Basic and acidic residues" evidence="1">
    <location>
        <begin position="162"/>
        <end position="172"/>
    </location>
</feature>
<sequence>MKIHIVQKGDTLWKIAQKHGVDFEELKKMNAQLSNPEMVMPGMKIKVPEVGGGHKKEIPHHPQHNLQGVHKEMPHHQQGVHKEMPKVQHPYLPKKEAPKHVAKPPKEVKKEHPKEQPHTIYQPIMPQPQTPSEIDINNYYMMNMSQLQSQVQQPLPPQPVKQEVESPPKQEMPEKVAPAEYAQPMYPNYCYPVQPVMPSCDPCYPYPQPYPHQNMHMHPHQWMPQVQGAMMQPNHMQPAQQMPAFLPGMPSTSFPETAQQWDDESSHYPQMPMNQYPSYGQAQPSPYGQMPNYQAPPYHQPMMQGMSPAHGGGYAQPQAYPYLNQQMAMPQQMNPYGFGAGMQEGAGTYAMPARDDEEDDE</sequence>
<feature type="region of interest" description="Disordered" evidence="1">
    <location>
        <begin position="338"/>
        <end position="361"/>
    </location>
</feature>
<dbReference type="Gene3D" id="3.10.350.10">
    <property type="entry name" value="LysM domain"/>
    <property type="match status" value="1"/>
</dbReference>
<feature type="region of interest" description="Disordered" evidence="1">
    <location>
        <begin position="93"/>
        <end position="129"/>
    </location>
</feature>
<feature type="domain" description="LysM" evidence="2">
    <location>
        <begin position="2"/>
        <end position="47"/>
    </location>
</feature>
<dbReference type="EMBL" id="LS483476">
    <property type="protein sequence ID" value="SQI55812.1"/>
    <property type="molecule type" value="Genomic_DNA"/>
</dbReference>
<dbReference type="InterPro" id="IPR014248">
    <property type="entry name" value="Spore_coat_assembly_SafA"/>
</dbReference>
<feature type="region of interest" description="Disordered" evidence="1">
    <location>
        <begin position="151"/>
        <end position="172"/>
    </location>
</feature>
<evidence type="ECO:0000313" key="3">
    <source>
        <dbReference type="EMBL" id="SQI55812.1"/>
    </source>
</evidence>
<dbReference type="SMART" id="SM00257">
    <property type="entry name" value="LysM"/>
    <property type="match status" value="1"/>
</dbReference>
<dbReference type="RefSeq" id="WP_066137212.1">
    <property type="nucleotide sequence ID" value="NZ_CBCSGM010000001.1"/>
</dbReference>
<dbReference type="Pfam" id="PF01476">
    <property type="entry name" value="LysM"/>
    <property type="match status" value="1"/>
</dbReference>
<dbReference type="Proteomes" id="UP000249134">
    <property type="component" value="Chromosome 1"/>
</dbReference>